<keyword evidence="2" id="KW-1185">Reference proteome</keyword>
<gene>
    <name evidence="1" type="ORF">K4L44_02805</name>
</gene>
<sequence length="196" mass="23007">MHNIIDSIRKFYPVSEDSLMALTSKYVKKEVAANELVIRGGHMNRYVYFIEKGLCRSYCNVDGEEVTSWFSREGDITFALLSLYRNEPGFEFVETVEPTTFYLIEIEELNKLYTTHIDIANWSRVVHQECVLGLQTRRIERLRKGAKERYELLMREQPDLFTRVKMSHLASFLGMTPQHLSKVRGDRNQEDISPIY</sequence>
<proteinExistence type="predicted"/>
<dbReference type="Proteomes" id="UP000826212">
    <property type="component" value="Chromosome"/>
</dbReference>
<accession>A0AC61NGQ6</accession>
<reference evidence="1" key="1">
    <citation type="submission" date="2021-08" db="EMBL/GenBank/DDBJ databases">
        <title>Novel anaerobic bacterium isolated from sea squirt in East Sea, Republic of Korea.</title>
        <authorList>
            <person name="Nguyen T.H."/>
            <person name="Li Z."/>
            <person name="Lee Y.-J."/>
            <person name="Ko J."/>
            <person name="Kim S.-G."/>
        </authorList>
    </citation>
    <scope>NUCLEOTIDE SEQUENCE</scope>
    <source>
        <strain evidence="1">KCTC 25031</strain>
    </source>
</reference>
<name>A0AC61NGQ6_9BACT</name>
<organism evidence="1 2">
    <name type="scientific">Halosquirtibacter laminarini</name>
    <dbReference type="NCBI Taxonomy" id="3374600"/>
    <lineage>
        <taxon>Bacteria</taxon>
        <taxon>Pseudomonadati</taxon>
        <taxon>Bacteroidota</taxon>
        <taxon>Bacteroidia</taxon>
        <taxon>Marinilabiliales</taxon>
        <taxon>Prolixibacteraceae</taxon>
        <taxon>Halosquirtibacter</taxon>
    </lineage>
</organism>
<evidence type="ECO:0000313" key="2">
    <source>
        <dbReference type="Proteomes" id="UP000826212"/>
    </source>
</evidence>
<evidence type="ECO:0000313" key="1">
    <source>
        <dbReference type="EMBL" id="QZE14808.1"/>
    </source>
</evidence>
<dbReference type="EMBL" id="CP081303">
    <property type="protein sequence ID" value="QZE14808.1"/>
    <property type="molecule type" value="Genomic_DNA"/>
</dbReference>
<protein>
    <submittedName>
        <fullName evidence="1">Crp/Fnr family transcriptional regulator</fullName>
    </submittedName>
</protein>